<reference evidence="2 3" key="1">
    <citation type="submission" date="2014-11" db="EMBL/GenBank/DDBJ databases">
        <authorList>
            <person name="Wibberg Daniel"/>
        </authorList>
    </citation>
    <scope>NUCLEOTIDE SEQUENCE [LARGE SCALE GENOMIC DNA]</scope>
    <source>
        <strain evidence="2">Rhizoctonia solani AG1-IB 7/3/14</strain>
    </source>
</reference>
<proteinExistence type="predicted"/>
<dbReference type="OrthoDB" id="2134446at2759"/>
<name>A0A0B7G3J7_THACB</name>
<sequence length="803" mass="90386">MRPRTATSPDFSEEIIRWISYNGETPPLATKDYPKSSNPTNKPLKIHFGELRFVAIASIQTSLLLLRSTVWRLYLVFGFHRAEQLPYFTSVPSSSAESILLELVESINPDKEKFKDFVPGSKDKLKQAIVDTLKADVVSELLKELYKVFEVAHNHWKGIIALAAQELQNKGNKQLQNELSPDEKKLLKELQKASSSNKDAHAEDISPESKVNQFTAWCSLEPDCLILDWSEELGSDFLKALMSIAKLYSVSPEPYAPLDRLAFHMGYYLLSQGQNPFEPYKCRTLGTPGFRKINYQTYLSLTDPGPGHIFGTTGKAEWMNGAIVHVEHLERPAGTTKAQVESYRIPSVLEFARIRLHTGDAAPNTCYIGRPLHDNGDLKYDFIKVIDTVSSACTSMFQLGTAECKIAMGGLKASDMVAYMRALRGHTLKNYRQCLSAAFNLHTPLVDDIEKRYLDKPMEIALRAIDLTALGGFDKVTWDGASDSYPSVPLLQLPNDRDPRSPDTPNPPNGLLSLLEAKQLVHQAHSAGLLTYFSAGFKQKHIAVAVQSGVDGIGIGGAQVLRNMDSQTGMHGDYMEWRISELIKLRDDAATDIFGQAARLLARLDQMYYEGSLNEGELDLRKHLYESLHQENPFRDTITQELEGEIGDNVNLITEDQDTPWIARAKRLVQRRGLDEKGNPNPSLLELCNKNEWPAFETTLSNLLKPLEFNAEESRDPKVQEIIVSSVEGDVHSFSMSPRWKKLTEAYRELLRARDRKQKPKVPWLERIKHFKGDVDLNIKATPFENKNSPAIIDLFKSKDDKA</sequence>
<dbReference type="EMBL" id="LN679177">
    <property type="protein sequence ID" value="CEL63042.1"/>
    <property type="molecule type" value="Genomic_DNA"/>
</dbReference>
<dbReference type="AlphaFoldDB" id="A0A0B7G3J7"/>
<accession>A0A0B7G3J7</accession>
<dbReference type="Proteomes" id="UP000059188">
    <property type="component" value="Unassembled WGS sequence"/>
</dbReference>
<evidence type="ECO:0000256" key="1">
    <source>
        <dbReference type="SAM" id="MobiDB-lite"/>
    </source>
</evidence>
<feature type="region of interest" description="Disordered" evidence="1">
    <location>
        <begin position="489"/>
        <end position="510"/>
    </location>
</feature>
<organism evidence="2 3">
    <name type="scientific">Thanatephorus cucumeris (strain AG1-IB / isolate 7/3/14)</name>
    <name type="common">Lettuce bottom rot fungus</name>
    <name type="synonym">Rhizoctonia solani</name>
    <dbReference type="NCBI Taxonomy" id="1108050"/>
    <lineage>
        <taxon>Eukaryota</taxon>
        <taxon>Fungi</taxon>
        <taxon>Dikarya</taxon>
        <taxon>Basidiomycota</taxon>
        <taxon>Agaricomycotina</taxon>
        <taxon>Agaricomycetes</taxon>
        <taxon>Cantharellales</taxon>
        <taxon>Ceratobasidiaceae</taxon>
        <taxon>Rhizoctonia</taxon>
        <taxon>Rhizoctonia solani AG-1</taxon>
    </lineage>
</organism>
<protein>
    <submittedName>
        <fullName evidence="2">PNRC100 replication protein H-like</fullName>
    </submittedName>
</protein>
<gene>
    <name evidence="2" type="ORF">RSOLAG1IB_10674</name>
</gene>
<keyword evidence="3" id="KW-1185">Reference proteome</keyword>
<evidence type="ECO:0000313" key="3">
    <source>
        <dbReference type="Proteomes" id="UP000059188"/>
    </source>
</evidence>
<evidence type="ECO:0000313" key="2">
    <source>
        <dbReference type="EMBL" id="CEL63042.1"/>
    </source>
</evidence>